<dbReference type="Gene3D" id="3.10.310.70">
    <property type="match status" value="1"/>
</dbReference>
<keyword evidence="3" id="KW-1185">Reference proteome</keyword>
<feature type="domain" description="Amidohydrolase 3" evidence="1">
    <location>
        <begin position="47"/>
        <end position="472"/>
    </location>
</feature>
<gene>
    <name evidence="2" type="ORF">SAMN05443575_3158</name>
</gene>
<accession>A0A1M5PQ13</accession>
<dbReference type="GO" id="GO:0016810">
    <property type="term" value="F:hydrolase activity, acting on carbon-nitrogen (but not peptide) bonds"/>
    <property type="evidence" value="ECO:0007669"/>
    <property type="project" value="InterPro"/>
</dbReference>
<evidence type="ECO:0000259" key="1">
    <source>
        <dbReference type="Pfam" id="PF07969"/>
    </source>
</evidence>
<dbReference type="PANTHER" id="PTHR22642:SF2">
    <property type="entry name" value="PROTEIN LONG AFTER FAR-RED 3"/>
    <property type="match status" value="1"/>
</dbReference>
<dbReference type="Proteomes" id="UP000186132">
    <property type="component" value="Unassembled WGS sequence"/>
</dbReference>
<dbReference type="InterPro" id="IPR013108">
    <property type="entry name" value="Amidohydro_3"/>
</dbReference>
<protein>
    <submittedName>
        <fullName evidence="2">Predicted amidohydrolase YtcJ</fullName>
    </submittedName>
</protein>
<evidence type="ECO:0000313" key="3">
    <source>
        <dbReference type="Proteomes" id="UP000186132"/>
    </source>
</evidence>
<dbReference type="EMBL" id="FQVU01000004">
    <property type="protein sequence ID" value="SHH03838.1"/>
    <property type="molecule type" value="Genomic_DNA"/>
</dbReference>
<dbReference type="PANTHER" id="PTHR22642">
    <property type="entry name" value="IMIDAZOLONEPROPIONASE"/>
    <property type="match status" value="1"/>
</dbReference>
<dbReference type="Gene3D" id="3.20.20.140">
    <property type="entry name" value="Metal-dependent hydrolases"/>
    <property type="match status" value="2"/>
</dbReference>
<dbReference type="SUPFAM" id="SSF51556">
    <property type="entry name" value="Metallo-dependent hydrolases"/>
    <property type="match status" value="1"/>
</dbReference>
<reference evidence="2 3" key="1">
    <citation type="submission" date="2016-11" db="EMBL/GenBank/DDBJ databases">
        <authorList>
            <person name="Jaros S."/>
            <person name="Januszkiewicz K."/>
            <person name="Wedrychowicz H."/>
        </authorList>
    </citation>
    <scope>NUCLEOTIDE SEQUENCE [LARGE SCALE GENOMIC DNA]</scope>
    <source>
        <strain evidence="2 3">DSM 45627</strain>
    </source>
</reference>
<dbReference type="STRING" id="1206085.SAMN05443575_3158"/>
<organism evidence="2 3">
    <name type="scientific">Jatrophihabitans endophyticus</name>
    <dbReference type="NCBI Taxonomy" id="1206085"/>
    <lineage>
        <taxon>Bacteria</taxon>
        <taxon>Bacillati</taxon>
        <taxon>Actinomycetota</taxon>
        <taxon>Actinomycetes</taxon>
        <taxon>Jatrophihabitantales</taxon>
        <taxon>Jatrophihabitantaceae</taxon>
        <taxon>Jatrophihabitans</taxon>
    </lineage>
</organism>
<evidence type="ECO:0000313" key="2">
    <source>
        <dbReference type="EMBL" id="SHH03838.1"/>
    </source>
</evidence>
<keyword evidence="2" id="KW-0378">Hydrolase</keyword>
<dbReference type="SUPFAM" id="SSF51338">
    <property type="entry name" value="Composite domain of metallo-dependent hydrolases"/>
    <property type="match status" value="1"/>
</dbReference>
<name>A0A1M5PQ13_9ACTN</name>
<dbReference type="InterPro" id="IPR011059">
    <property type="entry name" value="Metal-dep_hydrolase_composite"/>
</dbReference>
<dbReference type="InterPro" id="IPR032466">
    <property type="entry name" value="Metal_Hydrolase"/>
</dbReference>
<dbReference type="Pfam" id="PF07969">
    <property type="entry name" value="Amidohydro_3"/>
    <property type="match status" value="1"/>
</dbReference>
<dbReference type="AlphaFoldDB" id="A0A1M5PQ13"/>
<proteinExistence type="predicted"/>
<sequence length="483" mass="51604">MPQWPAVGYRRRVLIRDVEVDWRRVDVRVTAGAIAEIAPGLPGPAELDGHGAALLPGLHDHHLHLLATAAHADSLRVGPPHVTTPHQLAAALHVRPLAGWLRCVDYHESVAGLLDRAALDDLRADVPIRVQHSSGALWMLNTAALRELGMTDDAHLPPSVERDARGRVTGRVWRGDAWLGRRVRSRARARVEPDLRDVGARLAAFGVTGVTDATPHLDDASLATILRARADGSLPQRVTLLADVPAAAAGDCVLGPGKIVVADHDLPALAELVRRVRAVHDSGRPVAVHCVTSAALMLTVAALDEAGAVDGDRVEHAAVAAPQSVARLADLGVRVVTQPSLPARRGDEYLAGTDESERDQLWPFGSLLRAGVRVGCSSDAPYGDLDPWAAIRAATERRTPSGRDIGPWERVSAQEALRGYLGRPDDPGGPPRRVRVGAAADLVLLDAPLATVLADPNARRVRTTVQAGRVVHDAERHDHEESQ</sequence>